<protein>
    <recommendedName>
        <fullName evidence="4">HTH araC/xylS-type domain-containing protein</fullName>
    </recommendedName>
</protein>
<gene>
    <name evidence="5" type="ORF">GENT11_06190</name>
</gene>
<evidence type="ECO:0000256" key="1">
    <source>
        <dbReference type="ARBA" id="ARBA00023015"/>
    </source>
</evidence>
<keyword evidence="3" id="KW-0804">Transcription</keyword>
<organism evidence="5 6">
    <name type="scientific">Flavobacterium ammonificans</name>
    <dbReference type="NCBI Taxonomy" id="1751056"/>
    <lineage>
        <taxon>Bacteria</taxon>
        <taxon>Pseudomonadati</taxon>
        <taxon>Bacteroidota</taxon>
        <taxon>Flavobacteriia</taxon>
        <taxon>Flavobacteriales</taxon>
        <taxon>Flavobacteriaceae</taxon>
        <taxon>Flavobacterium</taxon>
    </lineage>
</organism>
<dbReference type="Pfam" id="PF12833">
    <property type="entry name" value="HTH_18"/>
    <property type="match status" value="1"/>
</dbReference>
<dbReference type="Gene3D" id="1.10.10.60">
    <property type="entry name" value="Homeodomain-like"/>
    <property type="match status" value="2"/>
</dbReference>
<name>A0ABN6KT33_9FLAO</name>
<proteinExistence type="predicted"/>
<reference evidence="5 6" key="1">
    <citation type="journal article" date="2022" name="Int. J. Syst. Evol. Microbiol.">
        <title>Flavobacterium ammonificans sp. nov. and Flavobacterium ammoniigenes sp. nov., ammonifying bacteria isolated from surface river water.</title>
        <authorList>
            <person name="Watanabe K."/>
            <person name="Kitamura T."/>
            <person name="Ogata Y."/>
            <person name="Shindo C."/>
            <person name="Suda W."/>
        </authorList>
    </citation>
    <scope>NUCLEOTIDE SEQUENCE [LARGE SCALE GENOMIC DNA]</scope>
    <source>
        <strain evidence="5 6">GENT11</strain>
    </source>
</reference>
<dbReference type="InterPro" id="IPR018060">
    <property type="entry name" value="HTH_AraC"/>
</dbReference>
<sequence length="277" mass="32308">MPISYFVIKTITPNSPILKKHIECFYIYEGKSNTRYAYVAFPHYNTGLSFFKGATIKRNQTRIEITESTTNGLQIEILGKYTYPLLIQLDGLIREISIVFKPMGINRFIQDNYQSIAPNFTQEFTNSVWRHFGEDLFTGEDDLSKLESFLLSQFSENQDLIAIEESLKLLEKGNEQTTIDTIAAKVGLNLKTFQRHFNKHMGCSPIEYRRICRFRNSLTSKLNSSELKNLTDITYEEGYYDQSYFIKEFRKLTNHNPKDFFKATSKVDGDKIVWELK</sequence>
<reference evidence="5 6" key="2">
    <citation type="journal article" date="2022" name="Microorganisms">
        <title>Complete Genome Sequences of Two Flavobacterium ammonificans Strains and a Flavobacterium ammoniigenes Strain of Ammonifying Bacterioplankton Isolated from Surface River Water.</title>
        <authorList>
            <person name="Suda W."/>
            <person name="Ogata Y."/>
            <person name="Shindo C."/>
            <person name="Watanabe K."/>
        </authorList>
    </citation>
    <scope>NUCLEOTIDE SEQUENCE [LARGE SCALE GENOMIC DNA]</scope>
    <source>
        <strain evidence="5 6">GENT11</strain>
    </source>
</reference>
<dbReference type="InterPro" id="IPR009057">
    <property type="entry name" value="Homeodomain-like_sf"/>
</dbReference>
<evidence type="ECO:0000256" key="2">
    <source>
        <dbReference type="ARBA" id="ARBA00023125"/>
    </source>
</evidence>
<dbReference type="PROSITE" id="PS01124">
    <property type="entry name" value="HTH_ARAC_FAMILY_2"/>
    <property type="match status" value="1"/>
</dbReference>
<evidence type="ECO:0000313" key="6">
    <source>
        <dbReference type="Proteomes" id="UP001319865"/>
    </source>
</evidence>
<evidence type="ECO:0000256" key="3">
    <source>
        <dbReference type="ARBA" id="ARBA00023163"/>
    </source>
</evidence>
<dbReference type="PANTHER" id="PTHR43280">
    <property type="entry name" value="ARAC-FAMILY TRANSCRIPTIONAL REGULATOR"/>
    <property type="match status" value="1"/>
</dbReference>
<accession>A0ABN6KT33</accession>
<dbReference type="InterPro" id="IPR046532">
    <property type="entry name" value="DUF6597"/>
</dbReference>
<dbReference type="SUPFAM" id="SSF46689">
    <property type="entry name" value="Homeodomain-like"/>
    <property type="match status" value="2"/>
</dbReference>
<dbReference type="Pfam" id="PF20240">
    <property type="entry name" value="DUF6597"/>
    <property type="match status" value="1"/>
</dbReference>
<dbReference type="SMART" id="SM00342">
    <property type="entry name" value="HTH_ARAC"/>
    <property type="match status" value="1"/>
</dbReference>
<keyword evidence="2" id="KW-0238">DNA-binding</keyword>
<dbReference type="EMBL" id="AP025183">
    <property type="protein sequence ID" value="BDB52307.1"/>
    <property type="molecule type" value="Genomic_DNA"/>
</dbReference>
<dbReference type="PANTHER" id="PTHR43280:SF2">
    <property type="entry name" value="HTH-TYPE TRANSCRIPTIONAL REGULATOR EXSA"/>
    <property type="match status" value="1"/>
</dbReference>
<keyword evidence="1" id="KW-0805">Transcription regulation</keyword>
<dbReference type="Proteomes" id="UP001319865">
    <property type="component" value="Chromosome"/>
</dbReference>
<evidence type="ECO:0000313" key="5">
    <source>
        <dbReference type="EMBL" id="BDB52307.1"/>
    </source>
</evidence>
<keyword evidence="6" id="KW-1185">Reference proteome</keyword>
<evidence type="ECO:0000259" key="4">
    <source>
        <dbReference type="PROSITE" id="PS01124"/>
    </source>
</evidence>
<feature type="domain" description="HTH araC/xylS-type" evidence="4">
    <location>
        <begin position="164"/>
        <end position="263"/>
    </location>
</feature>